<reference evidence="2 3" key="1">
    <citation type="submission" date="2020-01" db="EMBL/GenBank/DDBJ databases">
        <title>Genome sequencing of strain KACC 21265.</title>
        <authorList>
            <person name="Heo J."/>
            <person name="Kim S.-J."/>
            <person name="Kim J.-S."/>
            <person name="Hong S.-B."/>
            <person name="Kwon S.-W."/>
        </authorList>
    </citation>
    <scope>NUCLEOTIDE SEQUENCE [LARGE SCALE GENOMIC DNA]</scope>
    <source>
        <strain evidence="2 3">KACC 21265</strain>
    </source>
</reference>
<evidence type="ECO:0000313" key="2">
    <source>
        <dbReference type="EMBL" id="QHI97677.1"/>
    </source>
</evidence>
<organism evidence="2 3">
    <name type="scientific">Xylophilus rhododendri</name>
    <dbReference type="NCBI Taxonomy" id="2697032"/>
    <lineage>
        <taxon>Bacteria</taxon>
        <taxon>Pseudomonadati</taxon>
        <taxon>Pseudomonadota</taxon>
        <taxon>Betaproteobacteria</taxon>
        <taxon>Burkholderiales</taxon>
        <taxon>Xylophilus</taxon>
    </lineage>
</organism>
<proteinExistence type="predicted"/>
<name>A0A857J231_9BURK</name>
<evidence type="ECO:0000259" key="1">
    <source>
        <dbReference type="Pfam" id="PF15919"/>
    </source>
</evidence>
<keyword evidence="3" id="KW-1185">Reference proteome</keyword>
<evidence type="ECO:0000313" key="3">
    <source>
        <dbReference type="Proteomes" id="UP000464787"/>
    </source>
</evidence>
<dbReference type="CDD" id="cd22231">
    <property type="entry name" value="RHH_NikR_HicB-like"/>
    <property type="match status" value="1"/>
</dbReference>
<dbReference type="Proteomes" id="UP000464787">
    <property type="component" value="Chromosome"/>
</dbReference>
<dbReference type="AlphaFoldDB" id="A0A857J231"/>
<gene>
    <name evidence="2" type="ORF">GT347_06535</name>
</gene>
<dbReference type="Gene3D" id="3.30.160.250">
    <property type="match status" value="1"/>
</dbReference>
<dbReference type="InterPro" id="IPR031807">
    <property type="entry name" value="HicB-like"/>
</dbReference>
<protein>
    <submittedName>
        <fullName evidence="2">CopG family transcriptional regulator</fullName>
    </submittedName>
</protein>
<dbReference type="InterPro" id="IPR035069">
    <property type="entry name" value="TTHA1013/TTHA0281-like"/>
</dbReference>
<dbReference type="SUPFAM" id="SSF143100">
    <property type="entry name" value="TTHA1013/TTHA0281-like"/>
    <property type="match status" value="1"/>
</dbReference>
<dbReference type="KEGG" id="xyk:GT347_06535"/>
<dbReference type="RefSeq" id="WP_160551195.1">
    <property type="nucleotide sequence ID" value="NZ_CP047650.1"/>
</dbReference>
<sequence>MFFPAYVHKDEDSSYGLTFPDFEGCFAAADSLQDLPQAAQDAVQAHFEGETFAIPKATAPERWVGDERFEGGYWMLVEIDLSRINPKAIRINVSMSEQLVHEIDQFANAHQMSRSAFLAVASREKLAHA</sequence>
<accession>A0A857J231</accession>
<dbReference type="EMBL" id="CP047650">
    <property type="protein sequence ID" value="QHI97677.1"/>
    <property type="molecule type" value="Genomic_DNA"/>
</dbReference>
<feature type="domain" description="HicB-like antitoxin of toxin-antitoxin system" evidence="1">
    <location>
        <begin position="3"/>
        <end position="121"/>
    </location>
</feature>
<dbReference type="Pfam" id="PF15919">
    <property type="entry name" value="HicB_lk_antitox"/>
    <property type="match status" value="1"/>
</dbReference>